<feature type="region of interest" description="Disordered" evidence="1">
    <location>
        <begin position="87"/>
        <end position="106"/>
    </location>
</feature>
<name>U6PTF2_HAECO</name>
<reference evidence="3" key="1">
    <citation type="submission" date="2013-03" db="EMBL/GenBank/DDBJ databases">
        <authorList>
            <person name="Aslett M."/>
        </authorList>
    </citation>
    <scope>NUCLEOTIDE SEQUENCE [LARGE SCALE GENOMIC DNA]</scope>
    <source>
        <strain evidence="3">ISE/inbred ISE</strain>
    </source>
</reference>
<evidence type="ECO:0000313" key="3">
    <source>
        <dbReference type="EMBL" id="CDL96220.1"/>
    </source>
</evidence>
<reference evidence="3" key="2">
    <citation type="submission" date="2013-05" db="EMBL/GenBank/DDBJ databases">
        <title>The genome and transcriptome of Haemonchus contortus: a key model parasite for drug and vaccine discovery.</title>
        <authorList>
            <person name="Laing R."/>
            <person name="Kikuchi T."/>
            <person name="Martinelli A."/>
            <person name="Tsai I.J."/>
            <person name="Beech R.N."/>
            <person name="Redman E."/>
            <person name="Holroyd N."/>
            <person name="Bartley D.J."/>
            <person name="Beasley H."/>
            <person name="Britton C."/>
            <person name="Curran D."/>
            <person name="Devaney E."/>
            <person name="Gilabert A."/>
            <person name="Jackson F."/>
            <person name="Hunt M."/>
            <person name="Johnston S."/>
            <person name="Kryukov I."/>
            <person name="Li K."/>
            <person name="Morrison A.A."/>
            <person name="Reid A.J."/>
            <person name="Sargison N."/>
            <person name="Saunders G."/>
            <person name="Wasmuth J.D."/>
            <person name="Wolstenholme A."/>
            <person name="Berriman M."/>
            <person name="Gilleard J.S."/>
            <person name="Cotton J.A."/>
        </authorList>
    </citation>
    <scope>NUCLEOTIDE SEQUENCE [LARGE SCALE GENOMIC DNA]</scope>
    <source>
        <strain evidence="3">ISE/inbred ISE</strain>
    </source>
</reference>
<protein>
    <submittedName>
        <fullName evidence="3">Uncharacterized protein</fullName>
    </submittedName>
</protein>
<evidence type="ECO:0000256" key="1">
    <source>
        <dbReference type="SAM" id="MobiDB-lite"/>
    </source>
</evidence>
<keyword evidence="2" id="KW-0812">Transmembrane</keyword>
<feature type="transmembrane region" description="Helical" evidence="2">
    <location>
        <begin position="55"/>
        <end position="76"/>
    </location>
</feature>
<feature type="compositionally biased region" description="Low complexity" evidence="1">
    <location>
        <begin position="94"/>
        <end position="106"/>
    </location>
</feature>
<keyword evidence="2" id="KW-0472">Membrane</keyword>
<keyword evidence="2" id="KW-1133">Transmembrane helix</keyword>
<sequence>MDLCLQLIKKHTAELEKLGGLSQEKETNELLQRTVEDLNLKLEDNVVVSSGFRGFLVVVETVLIAMLLSFLHYASLKQSLLNKERAKDHENKASLKTAKALAAPKK</sequence>
<accession>U6PTF2</accession>
<proteinExistence type="predicted"/>
<evidence type="ECO:0000256" key="2">
    <source>
        <dbReference type="SAM" id="Phobius"/>
    </source>
</evidence>
<organism evidence="3">
    <name type="scientific">Haemonchus contortus</name>
    <name type="common">Barber pole worm</name>
    <dbReference type="NCBI Taxonomy" id="6289"/>
    <lineage>
        <taxon>Eukaryota</taxon>
        <taxon>Metazoa</taxon>
        <taxon>Ecdysozoa</taxon>
        <taxon>Nematoda</taxon>
        <taxon>Chromadorea</taxon>
        <taxon>Rhabditida</taxon>
        <taxon>Rhabditina</taxon>
        <taxon>Rhabditomorpha</taxon>
        <taxon>Strongyloidea</taxon>
        <taxon>Trichostrongylidae</taxon>
        <taxon>Haemonchus</taxon>
    </lineage>
</organism>
<gene>
    <name evidence="3" type="ORF">HCOI_00808100</name>
</gene>
<dbReference type="AlphaFoldDB" id="U6PTF2"/>
<dbReference type="EMBL" id="CAVP010059966">
    <property type="protein sequence ID" value="CDL96220.1"/>
    <property type="molecule type" value="Genomic_DNA"/>
</dbReference>
<comment type="caution">
    <text evidence="3">The sequence shown here is derived from an EMBL/GenBank/DDBJ whole genome shotgun (WGS) entry which is preliminary data.</text>
</comment>